<dbReference type="InterPro" id="IPR036676">
    <property type="entry name" value="PurM-like_C_sf"/>
</dbReference>
<protein>
    <submittedName>
        <fullName evidence="2">Hydrogenase expression/formation protein HypE</fullName>
    </submittedName>
</protein>
<dbReference type="Gene3D" id="3.90.650.10">
    <property type="entry name" value="PurM-like C-terminal domain"/>
    <property type="match status" value="1"/>
</dbReference>
<dbReference type="EMBL" id="DRNB01000209">
    <property type="protein sequence ID" value="HHJ64420.1"/>
    <property type="molecule type" value="Genomic_DNA"/>
</dbReference>
<dbReference type="InterPro" id="IPR010918">
    <property type="entry name" value="PurM-like_C_dom"/>
</dbReference>
<dbReference type="PANTHER" id="PTHR30303:SF0">
    <property type="entry name" value="CARBAMOYL DEHYDRATASE HYPE"/>
    <property type="match status" value="1"/>
</dbReference>
<dbReference type="Proteomes" id="UP000885792">
    <property type="component" value="Unassembled WGS sequence"/>
</dbReference>
<dbReference type="InterPro" id="IPR011854">
    <property type="entry name" value="HypE"/>
</dbReference>
<name>A0A7C5QLL1_AQUAO</name>
<organism evidence="2">
    <name type="scientific">Aquifex aeolicus</name>
    <dbReference type="NCBI Taxonomy" id="63363"/>
    <lineage>
        <taxon>Bacteria</taxon>
        <taxon>Pseudomonadati</taxon>
        <taxon>Aquificota</taxon>
        <taxon>Aquificia</taxon>
        <taxon>Aquificales</taxon>
        <taxon>Aquificaceae</taxon>
        <taxon>Aquifex</taxon>
    </lineage>
</organism>
<dbReference type="GO" id="GO:0051604">
    <property type="term" value="P:protein maturation"/>
    <property type="evidence" value="ECO:0007669"/>
    <property type="project" value="TreeGrafter"/>
</dbReference>
<feature type="non-terminal residue" evidence="2">
    <location>
        <position position="1"/>
    </location>
</feature>
<dbReference type="Pfam" id="PF02769">
    <property type="entry name" value="AIRS_C"/>
    <property type="match status" value="1"/>
</dbReference>
<reference evidence="2" key="1">
    <citation type="journal article" date="2020" name="mSystems">
        <title>Genome- and Community-Level Interaction Insights into Carbon Utilization and Element Cycling Functions of Hydrothermarchaeota in Hydrothermal Sediment.</title>
        <authorList>
            <person name="Zhou Z."/>
            <person name="Liu Y."/>
            <person name="Xu W."/>
            <person name="Pan J."/>
            <person name="Luo Z.H."/>
            <person name="Li M."/>
        </authorList>
    </citation>
    <scope>NUCLEOTIDE SEQUENCE [LARGE SCALE GENOMIC DNA]</scope>
    <source>
        <strain evidence="2">HyVt-501</strain>
    </source>
</reference>
<dbReference type="SUPFAM" id="SSF56042">
    <property type="entry name" value="PurM C-terminal domain-like"/>
    <property type="match status" value="1"/>
</dbReference>
<feature type="domain" description="PurM-like C-terminal" evidence="1">
    <location>
        <begin position="3"/>
        <end position="81"/>
    </location>
</feature>
<sequence length="103" mass="11516">DQTKLEIEIEEEKVPVRDAVRGLCELLGFDPLHLACEGTVVFAVAPDHTDRLLRILRDHPHCREAELIGRVTGAGEGRVLVKTPYGTRRRLEPPSGELLPRIC</sequence>
<evidence type="ECO:0000313" key="2">
    <source>
        <dbReference type="EMBL" id="HHJ64420.1"/>
    </source>
</evidence>
<gene>
    <name evidence="2" type="ORF">ENJ61_05875</name>
</gene>
<comment type="caution">
    <text evidence="2">The sequence shown here is derived from an EMBL/GenBank/DDBJ whole genome shotgun (WGS) entry which is preliminary data.</text>
</comment>
<evidence type="ECO:0000259" key="1">
    <source>
        <dbReference type="Pfam" id="PF02769"/>
    </source>
</evidence>
<dbReference type="PANTHER" id="PTHR30303">
    <property type="entry name" value="HYDROGENASE ISOENZYMES FORMATION PROTEIN HYPE"/>
    <property type="match status" value="1"/>
</dbReference>
<proteinExistence type="predicted"/>
<accession>A0A7C5QLL1</accession>
<dbReference type="AlphaFoldDB" id="A0A7C5QLL1"/>